<evidence type="ECO:0000313" key="2">
    <source>
        <dbReference type="EMBL" id="MPC72672.1"/>
    </source>
</evidence>
<evidence type="ECO:0000313" key="3">
    <source>
        <dbReference type="Proteomes" id="UP000324222"/>
    </source>
</evidence>
<reference evidence="2 3" key="1">
    <citation type="submission" date="2019-05" db="EMBL/GenBank/DDBJ databases">
        <title>Another draft genome of Portunus trituberculatus and its Hox gene families provides insights of decapod evolution.</title>
        <authorList>
            <person name="Jeong J.-H."/>
            <person name="Song I."/>
            <person name="Kim S."/>
            <person name="Choi T."/>
            <person name="Kim D."/>
            <person name="Ryu S."/>
            <person name="Kim W."/>
        </authorList>
    </citation>
    <scope>NUCLEOTIDE SEQUENCE [LARGE SCALE GENOMIC DNA]</scope>
    <source>
        <tissue evidence="2">Muscle</tissue>
    </source>
</reference>
<dbReference type="EMBL" id="VSRR010035179">
    <property type="protein sequence ID" value="MPC72672.1"/>
    <property type="molecule type" value="Genomic_DNA"/>
</dbReference>
<feature type="region of interest" description="Disordered" evidence="1">
    <location>
        <begin position="49"/>
        <end position="76"/>
    </location>
</feature>
<organism evidence="2 3">
    <name type="scientific">Portunus trituberculatus</name>
    <name type="common">Swimming crab</name>
    <name type="synonym">Neptunus trituberculatus</name>
    <dbReference type="NCBI Taxonomy" id="210409"/>
    <lineage>
        <taxon>Eukaryota</taxon>
        <taxon>Metazoa</taxon>
        <taxon>Ecdysozoa</taxon>
        <taxon>Arthropoda</taxon>
        <taxon>Crustacea</taxon>
        <taxon>Multicrustacea</taxon>
        <taxon>Malacostraca</taxon>
        <taxon>Eumalacostraca</taxon>
        <taxon>Eucarida</taxon>
        <taxon>Decapoda</taxon>
        <taxon>Pleocyemata</taxon>
        <taxon>Brachyura</taxon>
        <taxon>Eubrachyura</taxon>
        <taxon>Portunoidea</taxon>
        <taxon>Portunidae</taxon>
        <taxon>Portuninae</taxon>
        <taxon>Portunus</taxon>
    </lineage>
</organism>
<name>A0A5B7HMY7_PORTR</name>
<keyword evidence="3" id="KW-1185">Reference proteome</keyword>
<dbReference type="AlphaFoldDB" id="A0A5B7HMY7"/>
<gene>
    <name evidence="2" type="ORF">E2C01_066984</name>
</gene>
<proteinExistence type="predicted"/>
<evidence type="ECO:0000256" key="1">
    <source>
        <dbReference type="SAM" id="MobiDB-lite"/>
    </source>
</evidence>
<comment type="caution">
    <text evidence="2">The sequence shown here is derived from an EMBL/GenBank/DDBJ whole genome shotgun (WGS) entry which is preliminary data.</text>
</comment>
<feature type="region of interest" description="Disordered" evidence="1">
    <location>
        <begin position="139"/>
        <end position="165"/>
    </location>
</feature>
<protein>
    <submittedName>
        <fullName evidence="2">Uncharacterized protein</fullName>
    </submittedName>
</protein>
<sequence>MPGRCVEWAGVTYVHGNGVIRNNIGYQQQAEKQLPFSHLFLIASRTRPGRPPSASHCPSPPCAAQAVHSNPRHGEPLAGLTDVSDLSYPLADSFFTSHRRLVAFTLNLTIVSVVTFTVTKRWDHKAPLARRHAAPHLPAEAEVCQSPPSFPPPRHATRSSFFPLP</sequence>
<dbReference type="Proteomes" id="UP000324222">
    <property type="component" value="Unassembled WGS sequence"/>
</dbReference>
<accession>A0A5B7HMY7</accession>